<proteinExistence type="predicted"/>
<dbReference type="RefSeq" id="XP_026733242.1">
    <property type="nucleotide sequence ID" value="XM_026877441.1"/>
</dbReference>
<dbReference type="InParanoid" id="A0A7E5VY76"/>
<evidence type="ECO:0000256" key="1">
    <source>
        <dbReference type="ARBA" id="ARBA00023054"/>
    </source>
</evidence>
<gene>
    <name evidence="6" type="primary">LOC113497746</name>
</gene>
<feature type="domain" description="Trichohyalin-plectin-homology" evidence="4">
    <location>
        <begin position="102"/>
        <end position="442"/>
    </location>
</feature>
<dbReference type="InterPro" id="IPR043597">
    <property type="entry name" value="TPH_dom"/>
</dbReference>
<dbReference type="Proteomes" id="UP000322000">
    <property type="component" value="Chromosome 9"/>
</dbReference>
<feature type="coiled-coil region" evidence="2">
    <location>
        <begin position="373"/>
        <end position="400"/>
    </location>
</feature>
<dbReference type="PANTHER" id="PTHR28663:SF1">
    <property type="entry name" value="CILIA- AND FLAGELLA- ASSOCIATED PROTEIN 210"/>
    <property type="match status" value="1"/>
</dbReference>
<keyword evidence="5" id="KW-1185">Reference proteome</keyword>
<protein>
    <submittedName>
        <fullName evidence="6">Trichohyalin-like</fullName>
    </submittedName>
</protein>
<accession>A0A7E5VY76</accession>
<dbReference type="GO" id="GO:0005879">
    <property type="term" value="C:axonemal microtubule"/>
    <property type="evidence" value="ECO:0007669"/>
    <property type="project" value="TreeGrafter"/>
</dbReference>
<dbReference type="AlphaFoldDB" id="A0A7E5VY76"/>
<evidence type="ECO:0000313" key="6">
    <source>
        <dbReference type="RefSeq" id="XP_026733242.1"/>
    </source>
</evidence>
<sequence length="591" mass="70913">MPIAMSKDEWGRINEWTKLDREDPEVVRRREYVKYLDNTSHEMTKSWPNSLENVNKRNEELRQARIQVAEQANTKFYNRYLKRKKEEQERLMYSARDVVFKNKDAPKLLLSAVIETAVQKERLEQIKFLNERRKEAMERKKKDDEEVVRKAKEWKELNEERKKRRFEVNKKHQQDIIEQSREMSERNRIEYETELNLQKLDILKANEEMEAIKDFEEEFKAEEKARIFNDMERSRAEARARKQEQEARDKMDNRLIDVLLKSRAKIEQKRKQTELDVKNEKLRVLENISQRLESGDAARELKEQAMFDKAVKEKLEADEARRQAQLQKEERFRRDKIESREQFLRDQQQRLHEFHTTRQWEIMNRFKNVEIYDDFLEKQREEKERKIKEYREEILRLWKEREDREAKERAESRYFYGELAERKLRDADNKLLTHAAQLLQEAQHHQRPPYALQRAIDAYCKLYRLYPMPDLPKSLAEHFVGYAPRDGSQPDAAYSEPPPPPPPRQALTPASPSPDPTARRDNARKDGLQPLTQSSPTKQKKEKVEENIADYKRAAPANGLQRREEGTFLPPISVVPCTSESCRCELKMGWK</sequence>
<dbReference type="PANTHER" id="PTHR28663">
    <property type="entry name" value="COILED-COIL DOMAIN-CONTAINING PROTEIN 173"/>
    <property type="match status" value="1"/>
</dbReference>
<dbReference type="OrthoDB" id="331765at2759"/>
<organism evidence="5 6">
    <name type="scientific">Trichoplusia ni</name>
    <name type="common">Cabbage looper</name>
    <dbReference type="NCBI Taxonomy" id="7111"/>
    <lineage>
        <taxon>Eukaryota</taxon>
        <taxon>Metazoa</taxon>
        <taxon>Ecdysozoa</taxon>
        <taxon>Arthropoda</taxon>
        <taxon>Hexapoda</taxon>
        <taxon>Insecta</taxon>
        <taxon>Pterygota</taxon>
        <taxon>Neoptera</taxon>
        <taxon>Endopterygota</taxon>
        <taxon>Lepidoptera</taxon>
        <taxon>Glossata</taxon>
        <taxon>Ditrysia</taxon>
        <taxon>Noctuoidea</taxon>
        <taxon>Noctuidae</taxon>
        <taxon>Plusiinae</taxon>
        <taxon>Trichoplusia</taxon>
    </lineage>
</organism>
<feature type="compositionally biased region" description="Basic and acidic residues" evidence="3">
    <location>
        <begin position="517"/>
        <end position="527"/>
    </location>
</feature>
<dbReference type="InterPro" id="IPR039986">
    <property type="entry name" value="CFAP210"/>
</dbReference>
<feature type="region of interest" description="Disordered" evidence="3">
    <location>
        <begin position="482"/>
        <end position="572"/>
    </location>
</feature>
<keyword evidence="1 2" id="KW-0175">Coiled coil</keyword>
<evidence type="ECO:0000259" key="4">
    <source>
        <dbReference type="Pfam" id="PF13868"/>
    </source>
</evidence>
<dbReference type="Pfam" id="PF13868">
    <property type="entry name" value="TPH"/>
    <property type="match status" value="1"/>
</dbReference>
<dbReference type="GeneID" id="113497746"/>
<dbReference type="KEGG" id="tnl:113497746"/>
<feature type="compositionally biased region" description="Basic and acidic residues" evidence="3">
    <location>
        <begin position="542"/>
        <end position="553"/>
    </location>
</feature>
<evidence type="ECO:0000256" key="3">
    <source>
        <dbReference type="SAM" id="MobiDB-lite"/>
    </source>
</evidence>
<feature type="coiled-coil region" evidence="2">
    <location>
        <begin position="205"/>
        <end position="330"/>
    </location>
</feature>
<evidence type="ECO:0000313" key="5">
    <source>
        <dbReference type="Proteomes" id="UP000322000"/>
    </source>
</evidence>
<evidence type="ECO:0000256" key="2">
    <source>
        <dbReference type="SAM" id="Coils"/>
    </source>
</evidence>
<reference evidence="6" key="1">
    <citation type="submission" date="2025-08" db="UniProtKB">
        <authorList>
            <consortium name="RefSeq"/>
        </authorList>
    </citation>
    <scope>IDENTIFICATION</scope>
</reference>
<name>A0A7E5VY76_TRINI</name>